<sequence>MHSDRGSQYCSHEYRNILEQYGFQGSMRIVA</sequence>
<dbReference type="SUPFAM" id="SSF53098">
    <property type="entry name" value="Ribonuclease H-like"/>
    <property type="match status" value="1"/>
</dbReference>
<accession>A0A062HAW0</accession>
<dbReference type="Proteomes" id="UP000027327">
    <property type="component" value="Unassembled WGS sequence"/>
</dbReference>
<proteinExistence type="predicted"/>
<gene>
    <name evidence="1" type="ORF">J596_4543</name>
</gene>
<feature type="non-terminal residue" evidence="1">
    <location>
        <position position="31"/>
    </location>
</feature>
<protein>
    <recommendedName>
        <fullName evidence="3">Integrase core domain protein</fullName>
    </recommendedName>
</protein>
<name>A0A062HAW0_ACIBA</name>
<evidence type="ECO:0000313" key="2">
    <source>
        <dbReference type="Proteomes" id="UP000027327"/>
    </source>
</evidence>
<evidence type="ECO:0000313" key="1">
    <source>
        <dbReference type="EMBL" id="KCY03726.1"/>
    </source>
</evidence>
<organism evidence="1 2">
    <name type="scientific">Acinetobacter baumannii 21072</name>
    <dbReference type="NCBI Taxonomy" id="1310697"/>
    <lineage>
        <taxon>Bacteria</taxon>
        <taxon>Pseudomonadati</taxon>
        <taxon>Pseudomonadota</taxon>
        <taxon>Gammaproteobacteria</taxon>
        <taxon>Moraxellales</taxon>
        <taxon>Moraxellaceae</taxon>
        <taxon>Acinetobacter</taxon>
        <taxon>Acinetobacter calcoaceticus/baumannii complex</taxon>
    </lineage>
</organism>
<comment type="caution">
    <text evidence="1">The sequence shown here is derived from an EMBL/GenBank/DDBJ whole genome shotgun (WGS) entry which is preliminary data.</text>
</comment>
<dbReference type="AlphaFoldDB" id="A0A062HAW0"/>
<dbReference type="InterPro" id="IPR012337">
    <property type="entry name" value="RNaseH-like_sf"/>
</dbReference>
<dbReference type="EMBL" id="JMOD01000368">
    <property type="protein sequence ID" value="KCY03726.1"/>
    <property type="molecule type" value="Genomic_DNA"/>
</dbReference>
<evidence type="ECO:0008006" key="3">
    <source>
        <dbReference type="Google" id="ProtNLM"/>
    </source>
</evidence>
<reference evidence="1 2" key="1">
    <citation type="submission" date="2014-04" db="EMBL/GenBank/DDBJ databases">
        <title>Comparative genomics and transcriptomics to identify genetic mechanisms underlying the emergence of carbapenem resistant Acinetobacter baumannii (CRAb).</title>
        <authorList>
            <person name="Harris A.D."/>
            <person name="Johnson K.J."/>
            <person name="George J."/>
            <person name="Nadendla S."/>
            <person name="Daugherty S.C."/>
            <person name="Parankush S."/>
            <person name="Sadzewicz L."/>
            <person name="Tallon L."/>
            <person name="Sengamalay N."/>
            <person name="Hazen T.H."/>
            <person name="Rasko D.A."/>
        </authorList>
    </citation>
    <scope>NUCLEOTIDE SEQUENCE [LARGE SCALE GENOMIC DNA]</scope>
    <source>
        <strain evidence="1 2">21072</strain>
    </source>
</reference>